<proteinExistence type="predicted"/>
<sequence length="137" mass="14556">MVKFTVAACSACVSAVVEDEDDFVVCVEWGKNDKVVPVASGLVVVVGVVDDESGEVEVDAVCNKVNAKSFKVDEDSGKIDGFNCNVETDDDVAASVFEVNDVVDIDGIFDVVDFGDDDDTVIGRIIFFSVTISDSVM</sequence>
<reference evidence="1" key="2">
    <citation type="submission" date="2020-11" db="EMBL/GenBank/DDBJ databases">
        <authorList>
            <person name="McCartney M.A."/>
            <person name="Auch B."/>
            <person name="Kono T."/>
            <person name="Mallez S."/>
            <person name="Becker A."/>
            <person name="Gohl D.M."/>
            <person name="Silverstein K.A.T."/>
            <person name="Koren S."/>
            <person name="Bechman K.B."/>
            <person name="Herman A."/>
            <person name="Abrahante J.E."/>
            <person name="Garbe J."/>
        </authorList>
    </citation>
    <scope>NUCLEOTIDE SEQUENCE</scope>
    <source>
        <strain evidence="1">Duluth1</strain>
        <tissue evidence="1">Whole animal</tissue>
    </source>
</reference>
<evidence type="ECO:0000313" key="2">
    <source>
        <dbReference type="Proteomes" id="UP000828390"/>
    </source>
</evidence>
<name>A0A9D4QMY1_DREPO</name>
<evidence type="ECO:0000313" key="1">
    <source>
        <dbReference type="EMBL" id="KAH3836072.1"/>
    </source>
</evidence>
<organism evidence="1 2">
    <name type="scientific">Dreissena polymorpha</name>
    <name type="common">Zebra mussel</name>
    <name type="synonym">Mytilus polymorpha</name>
    <dbReference type="NCBI Taxonomy" id="45954"/>
    <lineage>
        <taxon>Eukaryota</taxon>
        <taxon>Metazoa</taxon>
        <taxon>Spiralia</taxon>
        <taxon>Lophotrochozoa</taxon>
        <taxon>Mollusca</taxon>
        <taxon>Bivalvia</taxon>
        <taxon>Autobranchia</taxon>
        <taxon>Heteroconchia</taxon>
        <taxon>Euheterodonta</taxon>
        <taxon>Imparidentia</taxon>
        <taxon>Neoheterodontei</taxon>
        <taxon>Myida</taxon>
        <taxon>Dreissenoidea</taxon>
        <taxon>Dreissenidae</taxon>
        <taxon>Dreissena</taxon>
    </lineage>
</organism>
<dbReference type="Proteomes" id="UP000828390">
    <property type="component" value="Unassembled WGS sequence"/>
</dbReference>
<gene>
    <name evidence="1" type="ORF">DPMN_109441</name>
</gene>
<dbReference type="AlphaFoldDB" id="A0A9D4QMY1"/>
<reference evidence="1" key="1">
    <citation type="journal article" date="2019" name="bioRxiv">
        <title>The Genome of the Zebra Mussel, Dreissena polymorpha: A Resource for Invasive Species Research.</title>
        <authorList>
            <person name="McCartney M.A."/>
            <person name="Auch B."/>
            <person name="Kono T."/>
            <person name="Mallez S."/>
            <person name="Zhang Y."/>
            <person name="Obille A."/>
            <person name="Becker A."/>
            <person name="Abrahante J.E."/>
            <person name="Garbe J."/>
            <person name="Badalamenti J.P."/>
            <person name="Herman A."/>
            <person name="Mangelson H."/>
            <person name="Liachko I."/>
            <person name="Sullivan S."/>
            <person name="Sone E.D."/>
            <person name="Koren S."/>
            <person name="Silverstein K.A.T."/>
            <person name="Beckman K.B."/>
            <person name="Gohl D.M."/>
        </authorList>
    </citation>
    <scope>NUCLEOTIDE SEQUENCE</scope>
    <source>
        <strain evidence="1">Duluth1</strain>
        <tissue evidence="1">Whole animal</tissue>
    </source>
</reference>
<accession>A0A9D4QMY1</accession>
<comment type="caution">
    <text evidence="1">The sequence shown here is derived from an EMBL/GenBank/DDBJ whole genome shotgun (WGS) entry which is preliminary data.</text>
</comment>
<keyword evidence="2" id="KW-1185">Reference proteome</keyword>
<protein>
    <submittedName>
        <fullName evidence="1">Uncharacterized protein</fullName>
    </submittedName>
</protein>
<dbReference type="EMBL" id="JAIWYP010000004">
    <property type="protein sequence ID" value="KAH3836072.1"/>
    <property type="molecule type" value="Genomic_DNA"/>
</dbReference>